<dbReference type="EMBL" id="KI894018">
    <property type="protein sequence ID" value="OCF29525.1"/>
    <property type="molecule type" value="Genomic_DNA"/>
</dbReference>
<evidence type="ECO:0008006" key="5">
    <source>
        <dbReference type="Google" id="ProtNLM"/>
    </source>
</evidence>
<dbReference type="AlphaFoldDB" id="A0A1B9GEU5"/>
<feature type="domain" description="Cryptic loci regulator 2 N-terminal" evidence="3">
    <location>
        <begin position="71"/>
        <end position="140"/>
    </location>
</feature>
<dbReference type="GO" id="GO:0070824">
    <property type="term" value="C:SHREC complex"/>
    <property type="evidence" value="ECO:0007669"/>
    <property type="project" value="InterPro"/>
</dbReference>
<reference evidence="4" key="1">
    <citation type="submission" date="2013-07" db="EMBL/GenBank/DDBJ databases">
        <title>The Genome Sequence of Cryptococcus bestiolae CBS10118.</title>
        <authorList>
            <consortium name="The Broad Institute Genome Sequencing Platform"/>
            <person name="Cuomo C."/>
            <person name="Litvintseva A."/>
            <person name="Chen Y."/>
            <person name="Heitman J."/>
            <person name="Sun S."/>
            <person name="Springer D."/>
            <person name="Dromer F."/>
            <person name="Young S.K."/>
            <person name="Zeng Q."/>
            <person name="Gargeya S."/>
            <person name="Fitzgerald M."/>
            <person name="Abouelleil A."/>
            <person name="Alvarado L."/>
            <person name="Berlin A.M."/>
            <person name="Chapman S.B."/>
            <person name="Dewar J."/>
            <person name="Goldberg J."/>
            <person name="Griggs A."/>
            <person name="Gujja S."/>
            <person name="Hansen M."/>
            <person name="Howarth C."/>
            <person name="Imamovic A."/>
            <person name="Larimer J."/>
            <person name="McCowan C."/>
            <person name="Murphy C."/>
            <person name="Pearson M."/>
            <person name="Priest M."/>
            <person name="Roberts A."/>
            <person name="Saif S."/>
            <person name="Shea T."/>
            <person name="Sykes S."/>
            <person name="Wortman J."/>
            <person name="Nusbaum C."/>
            <person name="Birren B."/>
        </authorList>
    </citation>
    <scope>NUCLEOTIDE SEQUENCE [LARGE SCALE GENOMIC DNA]</scope>
    <source>
        <strain evidence="4">CBS 10118</strain>
    </source>
</reference>
<dbReference type="GO" id="GO:0033553">
    <property type="term" value="C:rDNA heterochromatin"/>
    <property type="evidence" value="ECO:0007669"/>
    <property type="project" value="TreeGrafter"/>
</dbReference>
<dbReference type="InterPro" id="IPR038986">
    <property type="entry name" value="Clr2"/>
</dbReference>
<evidence type="ECO:0000313" key="4">
    <source>
        <dbReference type="EMBL" id="OCF29525.1"/>
    </source>
</evidence>
<dbReference type="VEuPathDB" id="FungiDB:I302_01032"/>
<dbReference type="InterPro" id="IPR031915">
    <property type="entry name" value="Clr2_N"/>
</dbReference>
<evidence type="ECO:0000256" key="1">
    <source>
        <dbReference type="SAM" id="MobiDB-lite"/>
    </source>
</evidence>
<dbReference type="GO" id="GO:0031934">
    <property type="term" value="C:mating-type region heterochromatin"/>
    <property type="evidence" value="ECO:0007669"/>
    <property type="project" value="TreeGrafter"/>
</dbReference>
<dbReference type="PANTHER" id="PTHR38046">
    <property type="entry name" value="CRYPTIC LOCI REGULATOR 2"/>
    <property type="match status" value="1"/>
</dbReference>
<organism evidence="4">
    <name type="scientific">Kwoniella bestiolae CBS 10118</name>
    <dbReference type="NCBI Taxonomy" id="1296100"/>
    <lineage>
        <taxon>Eukaryota</taxon>
        <taxon>Fungi</taxon>
        <taxon>Dikarya</taxon>
        <taxon>Basidiomycota</taxon>
        <taxon>Agaricomycotina</taxon>
        <taxon>Tremellomycetes</taxon>
        <taxon>Tremellales</taxon>
        <taxon>Cryptococcaceae</taxon>
        <taxon>Kwoniella</taxon>
    </lineage>
</organism>
<feature type="region of interest" description="Disordered" evidence="1">
    <location>
        <begin position="1"/>
        <end position="38"/>
    </location>
</feature>
<gene>
    <name evidence="4" type="ORF">I302_01032</name>
</gene>
<evidence type="ECO:0000259" key="3">
    <source>
        <dbReference type="Pfam" id="PF16761"/>
    </source>
</evidence>
<accession>A0A1B9GEU5</accession>
<feature type="compositionally biased region" description="Polar residues" evidence="1">
    <location>
        <begin position="142"/>
        <end position="164"/>
    </location>
</feature>
<dbReference type="Pfam" id="PF10383">
    <property type="entry name" value="Clr2"/>
    <property type="match status" value="1"/>
</dbReference>
<name>A0A1B9GEU5_9TREE</name>
<evidence type="ECO:0000259" key="2">
    <source>
        <dbReference type="Pfam" id="PF10383"/>
    </source>
</evidence>
<feature type="region of interest" description="Disordered" evidence="1">
    <location>
        <begin position="141"/>
        <end position="188"/>
    </location>
</feature>
<sequence>MSKSSHPALLWPRTDSDPSRYPNTSTPKDSNDSWFEEEPVGSQKWEAYASGIGKHLAVKLGLNLDSPRIPLPDGYKIFAHRKRQPGGDVRTDHYLYVSSQLSDEMSRYQFRSVPEFLIHADWLFDTSKPLSDHAACGCKYSKGSTYKPRTSTPGSATKRPSGSSPLKEGSAKKKKLPEPEDDDVALPSVVPERAEELRSQRRFRRGELIWFRINTITPPSNVSTPGLTPVTHWPGLVSNVPLKTKVVTNGDVASASASSAWTLFGGQAPSSLDSSKQTVIHYFEYHIRPLGMFSAHDEVIKDGKDVLPWQTGKDLLGGEEGWNDIGDHAEKVLKEGVRKEAPRFKGQSQEDIENSLIKVWKGNWAKRIRFVEMPEKYEEVVFRLSVALKTGSDITECWAQTDKIDVLPNDQDISAEDMKAILTQKKTLYQGLWWGGERIWLDDLVRLKKTRNELPTSNLLPPSDGAVDKGVFLKIRVLAVEVNPDPSKSSLTGWRCLMYGDVFELAKEGAPGTETDDGDSDDTSLVHHYKAPKGYAYRQLNELRSEVTVDVIDVAGRVYPDILESSTQNWFIDPSDPTDTEGRVQPGEGAYALSGLVSGTTVASKCTNWEEDLYSIVQKTTKTTETQMKEYYISLLRAELGLPKLPSSFVNGQNQIGNGNGAGTLAEALGGGLGVALKA</sequence>
<dbReference type="OrthoDB" id="2421327at2759"/>
<dbReference type="Pfam" id="PF16761">
    <property type="entry name" value="Clr2_transil"/>
    <property type="match status" value="1"/>
</dbReference>
<dbReference type="GO" id="GO:0030466">
    <property type="term" value="P:silent mating-type cassette heterochromatin formation"/>
    <property type="evidence" value="ECO:0007669"/>
    <property type="project" value="TreeGrafter"/>
</dbReference>
<feature type="domain" description="Cryptic loci regulator 2 C-terminal" evidence="2">
    <location>
        <begin position="429"/>
        <end position="560"/>
    </location>
</feature>
<proteinExistence type="predicted"/>
<dbReference type="PANTHER" id="PTHR38046:SF1">
    <property type="entry name" value="CRYPTIC LOCI REGULATOR 2"/>
    <property type="match status" value="1"/>
</dbReference>
<dbReference type="InterPro" id="IPR018839">
    <property type="entry name" value="Tscrpt-silencing_Clr2_C"/>
</dbReference>
<dbReference type="STRING" id="1296100.A0A1B9GEU5"/>
<reference evidence="4" key="2">
    <citation type="submission" date="2014-01" db="EMBL/GenBank/DDBJ databases">
        <title>Evolution of pathogenesis and genome organization in the Tremellales.</title>
        <authorList>
            <person name="Cuomo C."/>
            <person name="Litvintseva A."/>
            <person name="Heitman J."/>
            <person name="Chen Y."/>
            <person name="Sun S."/>
            <person name="Springer D."/>
            <person name="Dromer F."/>
            <person name="Young S."/>
            <person name="Zeng Q."/>
            <person name="Chapman S."/>
            <person name="Gujja S."/>
            <person name="Saif S."/>
            <person name="Birren B."/>
        </authorList>
    </citation>
    <scope>NUCLEOTIDE SEQUENCE</scope>
    <source>
        <strain evidence="4">CBS 10118</strain>
    </source>
</reference>
<protein>
    <recommendedName>
        <fullName evidence="5">Cryptic loci regulator 2 C-terminal domain-containing protein</fullName>
    </recommendedName>
</protein>